<evidence type="ECO:0000313" key="3">
    <source>
        <dbReference type="EMBL" id="OCL25193.1"/>
    </source>
</evidence>
<organism evidence="3 4">
    <name type="scientific">Orenia metallireducens</name>
    <dbReference type="NCBI Taxonomy" id="1413210"/>
    <lineage>
        <taxon>Bacteria</taxon>
        <taxon>Bacillati</taxon>
        <taxon>Bacillota</taxon>
        <taxon>Clostridia</taxon>
        <taxon>Halanaerobiales</taxon>
        <taxon>Halobacteroidaceae</taxon>
        <taxon>Orenia</taxon>
    </lineage>
</organism>
<comment type="caution">
    <text evidence="3">The sequence shown here is derived from an EMBL/GenBank/DDBJ whole genome shotgun (WGS) entry which is preliminary data.</text>
</comment>
<evidence type="ECO:0000313" key="4">
    <source>
        <dbReference type="Proteomes" id="UP000093514"/>
    </source>
</evidence>
<keyword evidence="2" id="KW-1133">Transmembrane helix</keyword>
<dbReference type="RefSeq" id="WP_068719055.1">
    <property type="nucleotide sequence ID" value="NZ_LWDV01000010.1"/>
</dbReference>
<keyword evidence="2" id="KW-0812">Transmembrane</keyword>
<keyword evidence="2" id="KW-0472">Membrane</keyword>
<protein>
    <submittedName>
        <fullName evidence="3">Uncharacterized protein</fullName>
    </submittedName>
</protein>
<reference evidence="4" key="1">
    <citation type="submission" date="2016-07" db="EMBL/GenBank/DDBJ databases">
        <authorList>
            <person name="Florea S."/>
            <person name="Webb J.S."/>
            <person name="Jaromczyk J."/>
            <person name="Schardl C.L."/>
        </authorList>
    </citation>
    <scope>NUCLEOTIDE SEQUENCE [LARGE SCALE GENOMIC DNA]</scope>
    <source>
        <strain evidence="4">Z6</strain>
    </source>
</reference>
<dbReference type="AlphaFoldDB" id="A0A1C0A500"/>
<evidence type="ECO:0000256" key="1">
    <source>
        <dbReference type="SAM" id="MobiDB-lite"/>
    </source>
</evidence>
<reference evidence="3 4" key="2">
    <citation type="submission" date="2016-08" db="EMBL/GenBank/DDBJ databases">
        <title>Orenia metallireducens sp. nov. strain Z6, a Novel Metal-reducing Firmicute from the Deep Subsurface.</title>
        <authorList>
            <person name="Maxim B.I."/>
            <person name="Kenneth K."/>
            <person name="Flynn T.M."/>
            <person name="Oloughlin E.J."/>
            <person name="Locke R.A."/>
            <person name="Weber J.R."/>
            <person name="Egan S.M."/>
            <person name="Mackie R.I."/>
            <person name="Cann I.K."/>
        </authorList>
    </citation>
    <scope>NUCLEOTIDE SEQUENCE [LARGE SCALE GENOMIC DNA]</scope>
    <source>
        <strain evidence="3 4">Z6</strain>
    </source>
</reference>
<proteinExistence type="predicted"/>
<dbReference type="Proteomes" id="UP000093514">
    <property type="component" value="Unassembled WGS sequence"/>
</dbReference>
<accession>A0A1C0A500</accession>
<feature type="transmembrane region" description="Helical" evidence="2">
    <location>
        <begin position="27"/>
        <end position="52"/>
    </location>
</feature>
<sequence>MFKFKNNDDDSPQEPIDDGKVSNYNPFTLFLILILLILADSNAYSLDFLTNFQTKLQKISRKKR</sequence>
<keyword evidence="4" id="KW-1185">Reference proteome</keyword>
<dbReference type="EMBL" id="LWDV01000010">
    <property type="protein sequence ID" value="OCL25193.1"/>
    <property type="molecule type" value="Genomic_DNA"/>
</dbReference>
<evidence type="ECO:0000256" key="2">
    <source>
        <dbReference type="SAM" id="Phobius"/>
    </source>
</evidence>
<name>A0A1C0A500_9FIRM</name>
<feature type="region of interest" description="Disordered" evidence="1">
    <location>
        <begin position="1"/>
        <end position="22"/>
    </location>
</feature>
<gene>
    <name evidence="3" type="ORF">U472_12545</name>
</gene>